<name>A0AAV8S4D0_9ROSI</name>
<keyword evidence="6" id="KW-1185">Reference proteome</keyword>
<evidence type="ECO:0000256" key="2">
    <source>
        <dbReference type="SAM" id="MobiDB-lite"/>
    </source>
</evidence>
<accession>A0AAV8S4D0</accession>
<dbReference type="Proteomes" id="UP001159364">
    <property type="component" value="Unassembled WGS sequence"/>
</dbReference>
<dbReference type="GO" id="GO:0043161">
    <property type="term" value="P:proteasome-mediated ubiquitin-dependent protein catabolic process"/>
    <property type="evidence" value="ECO:0007669"/>
    <property type="project" value="TreeGrafter"/>
</dbReference>
<dbReference type="AlphaFoldDB" id="A0AAV8S4D0"/>
<evidence type="ECO:0000256" key="1">
    <source>
        <dbReference type="ARBA" id="ARBA00022737"/>
    </source>
</evidence>
<gene>
    <name evidence="5" type="ORF">K2173_013096</name>
</gene>
<dbReference type="GO" id="GO:0005634">
    <property type="term" value="C:nucleus"/>
    <property type="evidence" value="ECO:0007669"/>
    <property type="project" value="TreeGrafter"/>
</dbReference>
<dbReference type="InterPro" id="IPR011989">
    <property type="entry name" value="ARM-like"/>
</dbReference>
<dbReference type="Gene3D" id="1.25.10.10">
    <property type="entry name" value="Leucine-rich Repeat Variant"/>
    <property type="match status" value="1"/>
</dbReference>
<reference evidence="5 6" key="1">
    <citation type="submission" date="2021-09" db="EMBL/GenBank/DDBJ databases">
        <title>Genomic insights and catalytic innovation underlie evolution of tropane alkaloids biosynthesis.</title>
        <authorList>
            <person name="Wang Y.-J."/>
            <person name="Tian T."/>
            <person name="Huang J.-P."/>
            <person name="Huang S.-X."/>
        </authorList>
    </citation>
    <scope>NUCLEOTIDE SEQUENCE [LARGE SCALE GENOMIC DNA]</scope>
    <source>
        <strain evidence="5">KIB-2018</strain>
        <tissue evidence="5">Leaf</tissue>
    </source>
</reference>
<dbReference type="InterPro" id="IPR040623">
    <property type="entry name" value="RPN2_C"/>
</dbReference>
<protein>
    <recommendedName>
        <fullName evidence="4">26S proteasome regulatory subunit RPN2 C-terminal domain-containing protein</fullName>
    </recommendedName>
</protein>
<evidence type="ECO:0000313" key="6">
    <source>
        <dbReference type="Proteomes" id="UP001159364"/>
    </source>
</evidence>
<dbReference type="PANTHER" id="PTHR10943">
    <property type="entry name" value="26S PROTEASOME NON-ATPASE REGULATORY SUBUNIT"/>
    <property type="match status" value="1"/>
</dbReference>
<dbReference type="EMBL" id="JAIWQS010000253">
    <property type="protein sequence ID" value="KAJ8747022.1"/>
    <property type="molecule type" value="Genomic_DNA"/>
</dbReference>
<keyword evidence="3" id="KW-1133">Transmembrane helix</keyword>
<evidence type="ECO:0000259" key="4">
    <source>
        <dbReference type="Pfam" id="PF18004"/>
    </source>
</evidence>
<evidence type="ECO:0000313" key="5">
    <source>
        <dbReference type="EMBL" id="KAJ8747022.1"/>
    </source>
</evidence>
<keyword evidence="1" id="KW-0677">Repeat</keyword>
<dbReference type="Pfam" id="PF18004">
    <property type="entry name" value="RPN2_C"/>
    <property type="match status" value="1"/>
</dbReference>
<keyword evidence="3" id="KW-0812">Transmembrane</keyword>
<dbReference type="PANTHER" id="PTHR10943:SF2">
    <property type="entry name" value="26S PROTEASOME NON-ATPASE REGULATORY SUBUNIT 1"/>
    <property type="match status" value="1"/>
</dbReference>
<organism evidence="5 6">
    <name type="scientific">Erythroxylum novogranatense</name>
    <dbReference type="NCBI Taxonomy" id="1862640"/>
    <lineage>
        <taxon>Eukaryota</taxon>
        <taxon>Viridiplantae</taxon>
        <taxon>Streptophyta</taxon>
        <taxon>Embryophyta</taxon>
        <taxon>Tracheophyta</taxon>
        <taxon>Spermatophyta</taxon>
        <taxon>Magnoliopsida</taxon>
        <taxon>eudicotyledons</taxon>
        <taxon>Gunneridae</taxon>
        <taxon>Pentapetalae</taxon>
        <taxon>rosids</taxon>
        <taxon>fabids</taxon>
        <taxon>Malpighiales</taxon>
        <taxon>Erythroxylaceae</taxon>
        <taxon>Erythroxylum</taxon>
    </lineage>
</organism>
<proteinExistence type="predicted"/>
<sequence>MGAILASRILDAGGRNVTIRLLSKSKHDKIIAACWPSLLSASSILVPLIYFIRLSFSPTAFIGLNYDLKVPKFEFISNAKPSLFEYPKPTIVPTTTSIVKLPTTASLNIGKGQGKGKERRHVKLIREGNWSVIIIRRKTFGKGNHLPRRTGFYAVDNPPDKKRAEPSFEMLTNPE</sequence>
<comment type="caution">
    <text evidence="5">The sequence shown here is derived from an EMBL/GenBank/DDBJ whole genome shotgun (WGS) entry which is preliminary data.</text>
</comment>
<feature type="transmembrane region" description="Helical" evidence="3">
    <location>
        <begin position="30"/>
        <end position="52"/>
    </location>
</feature>
<feature type="region of interest" description="Disordered" evidence="2">
    <location>
        <begin position="154"/>
        <end position="175"/>
    </location>
</feature>
<evidence type="ECO:0000256" key="3">
    <source>
        <dbReference type="SAM" id="Phobius"/>
    </source>
</evidence>
<dbReference type="GO" id="GO:0034515">
    <property type="term" value="C:proteasome storage granule"/>
    <property type="evidence" value="ECO:0007669"/>
    <property type="project" value="TreeGrafter"/>
</dbReference>
<keyword evidence="3" id="KW-0472">Membrane</keyword>
<dbReference type="GO" id="GO:0008540">
    <property type="term" value="C:proteasome regulatory particle, base subcomplex"/>
    <property type="evidence" value="ECO:0007669"/>
    <property type="project" value="TreeGrafter"/>
</dbReference>
<feature type="domain" description="26S proteasome regulatory subunit RPN2 C-terminal" evidence="4">
    <location>
        <begin position="59"/>
        <end position="110"/>
    </location>
</feature>